<evidence type="ECO:0000313" key="5">
    <source>
        <dbReference type="Proteomes" id="UP000075288"/>
    </source>
</evidence>
<dbReference type="PROSITE" id="PS50065">
    <property type="entry name" value="HMG_COA_REDUCTASE_4"/>
    <property type="match status" value="1"/>
</dbReference>
<dbReference type="SUPFAM" id="SSF55035">
    <property type="entry name" value="NAD-binding domain of HMG-CoA reductase"/>
    <property type="match status" value="1"/>
</dbReference>
<comment type="catalytic activity">
    <reaction evidence="3">
        <text>(R)-mevalonate + 2 NAD(+) + CoA = (3S)-3-hydroxy-3-methylglutaryl-CoA + 2 NADH + 2 H(+)</text>
        <dbReference type="Rhea" id="RHEA:14833"/>
        <dbReference type="ChEBI" id="CHEBI:15378"/>
        <dbReference type="ChEBI" id="CHEBI:36464"/>
        <dbReference type="ChEBI" id="CHEBI:43074"/>
        <dbReference type="ChEBI" id="CHEBI:57287"/>
        <dbReference type="ChEBI" id="CHEBI:57540"/>
        <dbReference type="ChEBI" id="CHEBI:57945"/>
        <dbReference type="EC" id="1.1.1.88"/>
    </reaction>
</comment>
<evidence type="ECO:0000256" key="1">
    <source>
        <dbReference type="ARBA" id="ARBA00007661"/>
    </source>
</evidence>
<evidence type="ECO:0000256" key="3">
    <source>
        <dbReference type="RuleBase" id="RU361219"/>
    </source>
</evidence>
<keyword evidence="2 3" id="KW-0560">Oxidoreductase</keyword>
<dbReference type="InterPro" id="IPR023076">
    <property type="entry name" value="HMG_CoA_Rdtase_CS"/>
</dbReference>
<dbReference type="RefSeq" id="WP_013858154.1">
    <property type="nucleotide sequence ID" value="NZ_LQYG01000055.1"/>
</dbReference>
<proteinExistence type="inferred from homology"/>
<gene>
    <name evidence="4" type="ORF">B4098_1060</name>
</gene>
<dbReference type="OMA" id="GHMKMHL"/>
<dbReference type="NCBIfam" id="TIGR00532">
    <property type="entry name" value="HMG_CoA_R_NAD"/>
    <property type="match status" value="1"/>
</dbReference>
<dbReference type="InterPro" id="IPR002202">
    <property type="entry name" value="HMG_CoA_Rdtase"/>
</dbReference>
<sequence>MDKQPLHKFYEKNRLERIKALEQAKAISAEDAALLEKGLVLPDETADHMIENQIAKYELPYGTALNFLIDGKEYVVPMAIEEPSVVAAASSAAKIINKAGGFRTTVSSRMMIGQVALMDVPDPIRAKTVIMAHAEDILQTANEAKPSIVKRGGGARKLEVRLIPADEKAGTPAFFVVHLHIDTREAMGANIIDTMAEAIKPHLEEWTGGRALMGILSNYATECLATAECRIPVPLLEKNGMTGEEVRDRIIEAAQFAYADPYRAATHNKGIMNGVDAVVIATGNDWRAIEAGAHAYAARSGKYRSLSTWSKAENGDLLGSLTLPLPVGTVGGQISIHPAAGFSKRLLGYQNAKELESIIVSAGLGQNFSAIKALVTDGIQKGHMALHAKSLAISAGASGSEIDRVAEKLKQSGTIDLATAKKILKEIRG</sequence>
<organism evidence="4 5">
    <name type="scientific">Heyndrickxia coagulans</name>
    <name type="common">Weizmannia coagulans</name>
    <dbReference type="NCBI Taxonomy" id="1398"/>
    <lineage>
        <taxon>Bacteria</taxon>
        <taxon>Bacillati</taxon>
        <taxon>Bacillota</taxon>
        <taxon>Bacilli</taxon>
        <taxon>Bacillales</taxon>
        <taxon>Bacillaceae</taxon>
        <taxon>Heyndrickxia</taxon>
    </lineage>
</organism>
<comment type="similarity">
    <text evidence="1 3">Belongs to the HMG-CoA reductase family.</text>
</comment>
<dbReference type="InterPro" id="IPR004553">
    <property type="entry name" value="HMG_CoA_Rdtase_bac-typ"/>
</dbReference>
<dbReference type="Gene3D" id="3.90.770.10">
    <property type="entry name" value="3-hydroxy-3-methylglutaryl-coenzyme A Reductase, Chain A, domain 2"/>
    <property type="match status" value="2"/>
</dbReference>
<dbReference type="GO" id="GO:0015936">
    <property type="term" value="P:coenzyme A metabolic process"/>
    <property type="evidence" value="ECO:0007669"/>
    <property type="project" value="InterPro"/>
</dbReference>
<dbReference type="EC" id="1.1.1.88" evidence="3"/>
<dbReference type="InterPro" id="IPR023074">
    <property type="entry name" value="HMG_CoA_Rdtase_cat_sf"/>
</dbReference>
<dbReference type="UniPathway" id="UPA00257">
    <property type="reaction ID" value="UER00367"/>
</dbReference>
<accession>A0A150JZ00</accession>
<evidence type="ECO:0000256" key="2">
    <source>
        <dbReference type="ARBA" id="ARBA00023002"/>
    </source>
</evidence>
<dbReference type="InterPro" id="IPR009029">
    <property type="entry name" value="HMG_CoA_Rdtase_sub-bd_dom_sf"/>
</dbReference>
<dbReference type="GO" id="GO:0004420">
    <property type="term" value="F:hydroxymethylglutaryl-CoA reductase (NADPH) activity"/>
    <property type="evidence" value="ECO:0007669"/>
    <property type="project" value="InterPro"/>
</dbReference>
<dbReference type="Gene3D" id="1.10.8.660">
    <property type="match status" value="1"/>
</dbReference>
<dbReference type="PANTHER" id="PTHR10572:SF24">
    <property type="entry name" value="3-HYDROXY-3-METHYLGLUTARYL-COENZYME A REDUCTASE"/>
    <property type="match status" value="1"/>
</dbReference>
<reference evidence="4 5" key="1">
    <citation type="submission" date="2016-01" db="EMBL/GenBank/DDBJ databases">
        <title>Genome Sequences of Twelve Sporeforming Bacillus Species Isolated from Foods.</title>
        <authorList>
            <person name="Berendsen E.M."/>
            <person name="Wells-Bennik M.H."/>
            <person name="Krawcyk A.O."/>
            <person name="De Jong A."/>
            <person name="Holsappel S."/>
            <person name="Eijlander R.T."/>
            <person name="Kuipers O.P."/>
        </authorList>
    </citation>
    <scope>NUCLEOTIDE SEQUENCE [LARGE SCALE GENOMIC DNA]</scope>
    <source>
        <strain evidence="4 5">B4098</strain>
    </source>
</reference>
<dbReference type="InterPro" id="IPR009023">
    <property type="entry name" value="HMG_CoA_Rdtase_NAD(P)-bd_sf"/>
</dbReference>
<dbReference type="Pfam" id="PF00368">
    <property type="entry name" value="HMG-CoA_red"/>
    <property type="match status" value="1"/>
</dbReference>
<dbReference type="PATRIC" id="fig|1398.26.peg.3244"/>
<comment type="pathway">
    <text evidence="3">Metabolic intermediate metabolism; (R)-mevalonate degradation; (S)-3-hydroxy-3-methylglutaryl-CoA from (R)-mevalonate: step 1/1.</text>
</comment>
<dbReference type="EMBL" id="LQYG01000055">
    <property type="protein sequence ID" value="KYC62278.1"/>
    <property type="molecule type" value="Genomic_DNA"/>
</dbReference>
<protein>
    <recommendedName>
        <fullName evidence="3">3-hydroxy-3-methylglutaryl coenzyme A reductase</fullName>
        <shortName evidence="3">HMG-CoA reductase</shortName>
        <ecNumber evidence="3">1.1.1.88</ecNumber>
    </recommendedName>
</protein>
<keyword evidence="3" id="KW-0520">NAD</keyword>
<dbReference type="Proteomes" id="UP000075288">
    <property type="component" value="Unassembled WGS sequence"/>
</dbReference>
<comment type="caution">
    <text evidence="4">The sequence shown here is derived from an EMBL/GenBank/DDBJ whole genome shotgun (WGS) entry which is preliminary data.</text>
</comment>
<name>A0A150JZ00_HEYCO</name>
<dbReference type="SUPFAM" id="SSF56542">
    <property type="entry name" value="Substrate-binding domain of HMG-CoA reductase"/>
    <property type="match status" value="1"/>
</dbReference>
<dbReference type="CDD" id="cd00644">
    <property type="entry name" value="HMG-CoA_reductase_classII"/>
    <property type="match status" value="1"/>
</dbReference>
<dbReference type="PROSITE" id="PS01192">
    <property type="entry name" value="HMG_COA_REDUCTASE_3"/>
    <property type="match status" value="1"/>
</dbReference>
<dbReference type="GO" id="GO:0140643">
    <property type="term" value="F:hydroxymethylglutaryl-CoA reductase (NADH) activity"/>
    <property type="evidence" value="ECO:0007669"/>
    <property type="project" value="UniProtKB-EC"/>
</dbReference>
<evidence type="ECO:0000313" key="4">
    <source>
        <dbReference type="EMBL" id="KYC62278.1"/>
    </source>
</evidence>
<dbReference type="AlphaFoldDB" id="A0A150JZ00"/>
<dbReference type="PANTHER" id="PTHR10572">
    <property type="entry name" value="3-HYDROXY-3-METHYLGLUTARYL-COENZYME A REDUCTASE"/>
    <property type="match status" value="1"/>
</dbReference>